<feature type="repeat" description="Solcar" evidence="10">
    <location>
        <begin position="4"/>
        <end position="83"/>
    </location>
</feature>
<dbReference type="InterPro" id="IPR023395">
    <property type="entry name" value="MCP_dom_sf"/>
</dbReference>
<evidence type="ECO:0000256" key="2">
    <source>
        <dbReference type="ARBA" id="ARBA00006375"/>
    </source>
</evidence>
<evidence type="ECO:0000256" key="11">
    <source>
        <dbReference type="RuleBase" id="RU000488"/>
    </source>
</evidence>
<evidence type="ECO:0000256" key="5">
    <source>
        <dbReference type="ARBA" id="ARBA00022737"/>
    </source>
</evidence>
<evidence type="ECO:0000256" key="9">
    <source>
        <dbReference type="ARBA" id="ARBA00023136"/>
    </source>
</evidence>
<evidence type="ECO:0000256" key="3">
    <source>
        <dbReference type="ARBA" id="ARBA00022448"/>
    </source>
</evidence>
<evidence type="ECO:0000256" key="6">
    <source>
        <dbReference type="ARBA" id="ARBA00022792"/>
    </source>
</evidence>
<dbReference type="FunFam" id="1.50.40.10:FF:000049">
    <property type="entry name" value="Solute carrier family 25 member 45"/>
    <property type="match status" value="1"/>
</dbReference>
<evidence type="ECO:0000256" key="1">
    <source>
        <dbReference type="ARBA" id="ARBA00004448"/>
    </source>
</evidence>
<keyword evidence="7" id="KW-1133">Transmembrane helix</keyword>
<keyword evidence="3 11" id="KW-0813">Transport</keyword>
<reference evidence="12" key="3">
    <citation type="submission" date="2025-09" db="UniProtKB">
        <authorList>
            <consortium name="Ensembl"/>
        </authorList>
    </citation>
    <scope>IDENTIFICATION</scope>
</reference>
<dbReference type="GeneTree" id="ENSGT00940000159694"/>
<keyword evidence="13" id="KW-1185">Reference proteome</keyword>
<evidence type="ECO:0000256" key="7">
    <source>
        <dbReference type="ARBA" id="ARBA00022989"/>
    </source>
</evidence>
<sequence length="292" mass="31746">MHFADFLAGSVGGALGVAVGYPLDTVKVRIQTEREFTGVCHCIYRTCKNEGVRGFYKGMSMPVTTMSISSSVVFGTYRNCLQGLRTLRGSRLDTAPHKLDVFLAGLAAGVAQVSVMSPADIVKVRLQCQTESYKGSPLQSAAKYRGPIHCMLTIAREEGVLGLYKGASALALRDGASFATYFLTYNIICEQLMPVGQKQPDWLVVMLAGGMSGVCAWTVGTPMDVIKARLQVDGVRSQHYRGFVHCISESVRQEGIAVLFRGLGLNCLRAFPVNMTVFIAYELVVRLLRSSP</sequence>
<dbReference type="Pfam" id="PF00153">
    <property type="entry name" value="Mito_carr"/>
    <property type="match status" value="3"/>
</dbReference>
<dbReference type="OrthoDB" id="193856at2759"/>
<dbReference type="InterPro" id="IPR018108">
    <property type="entry name" value="MCP_transmembrane"/>
</dbReference>
<reference evidence="12" key="2">
    <citation type="submission" date="2025-08" db="UniProtKB">
        <authorList>
            <consortium name="Ensembl"/>
        </authorList>
    </citation>
    <scope>IDENTIFICATION</scope>
</reference>
<comment type="subcellular location">
    <subcellularLocation>
        <location evidence="1">Mitochondrion inner membrane</location>
        <topology evidence="1">Multi-pass membrane protein</topology>
    </subcellularLocation>
</comment>
<dbReference type="AlphaFoldDB" id="A0A8C9SB60"/>
<dbReference type="PRINTS" id="PR00926">
    <property type="entry name" value="MITOCARRIER"/>
</dbReference>
<dbReference type="Proteomes" id="UP000694397">
    <property type="component" value="Chromosome 15"/>
</dbReference>
<keyword evidence="5" id="KW-0677">Repeat</keyword>
<dbReference type="InterPro" id="IPR002067">
    <property type="entry name" value="MCP"/>
</dbReference>
<dbReference type="PANTHER" id="PTHR45624:SF3">
    <property type="entry name" value="SOLUTE CARRIER FAMILY 25 MEMBER 47"/>
    <property type="match status" value="1"/>
</dbReference>
<dbReference type="CTD" id="100006442"/>
<evidence type="ECO:0000313" key="12">
    <source>
        <dbReference type="Ensembl" id="ENSSFOP00015028060.1"/>
    </source>
</evidence>
<keyword evidence="4 10" id="KW-0812">Transmembrane</keyword>
<dbReference type="GO" id="GO:0005743">
    <property type="term" value="C:mitochondrial inner membrane"/>
    <property type="evidence" value="ECO:0007669"/>
    <property type="project" value="UniProtKB-SubCell"/>
</dbReference>
<dbReference type="GO" id="GO:0022857">
    <property type="term" value="F:transmembrane transporter activity"/>
    <property type="evidence" value="ECO:0007669"/>
    <property type="project" value="TreeGrafter"/>
</dbReference>
<dbReference type="Ensembl" id="ENSSFOT00015028373.2">
    <property type="protein sequence ID" value="ENSSFOP00015028060.1"/>
    <property type="gene ID" value="ENSSFOG00015018013.2"/>
</dbReference>
<dbReference type="KEGG" id="sfm:108941439"/>
<dbReference type="Gene3D" id="1.50.40.10">
    <property type="entry name" value="Mitochondrial carrier domain"/>
    <property type="match status" value="2"/>
</dbReference>
<evidence type="ECO:0000256" key="10">
    <source>
        <dbReference type="PROSITE-ProRule" id="PRU00282"/>
    </source>
</evidence>
<accession>A0A8C9SB60</accession>
<organism evidence="12 13">
    <name type="scientific">Scleropages formosus</name>
    <name type="common">Asian bonytongue</name>
    <name type="synonym">Osteoglossum formosum</name>
    <dbReference type="NCBI Taxonomy" id="113540"/>
    <lineage>
        <taxon>Eukaryota</taxon>
        <taxon>Metazoa</taxon>
        <taxon>Chordata</taxon>
        <taxon>Craniata</taxon>
        <taxon>Vertebrata</taxon>
        <taxon>Euteleostomi</taxon>
        <taxon>Actinopterygii</taxon>
        <taxon>Neopterygii</taxon>
        <taxon>Teleostei</taxon>
        <taxon>Osteoglossocephala</taxon>
        <taxon>Osteoglossomorpha</taxon>
        <taxon>Osteoglossiformes</taxon>
        <taxon>Osteoglossidae</taxon>
        <taxon>Scleropages</taxon>
    </lineage>
</organism>
<keyword evidence="9 10" id="KW-0472">Membrane</keyword>
<comment type="similarity">
    <text evidence="2 11">Belongs to the mitochondrial carrier (TC 2.A.29) family.</text>
</comment>
<evidence type="ECO:0000256" key="8">
    <source>
        <dbReference type="ARBA" id="ARBA00023128"/>
    </source>
</evidence>
<reference evidence="12 13" key="1">
    <citation type="submission" date="2019-04" db="EMBL/GenBank/DDBJ databases">
        <authorList>
            <consortium name="Wellcome Sanger Institute Data Sharing"/>
        </authorList>
    </citation>
    <scope>NUCLEOTIDE SEQUENCE [LARGE SCALE GENOMIC DNA]</scope>
</reference>
<protein>
    <submittedName>
        <fullName evidence="12">Solute carrier family 25 member 47a</fullName>
    </submittedName>
</protein>
<dbReference type="InterPro" id="IPR050567">
    <property type="entry name" value="Mitochondrial_Carrier"/>
</dbReference>
<dbReference type="SUPFAM" id="SSF103506">
    <property type="entry name" value="Mitochondrial carrier"/>
    <property type="match status" value="1"/>
</dbReference>
<keyword evidence="8" id="KW-0496">Mitochondrion</keyword>
<gene>
    <name evidence="12" type="primary">SLC25A47</name>
    <name evidence="12" type="synonym">slc25a47b</name>
</gene>
<name>A0A8C9SB60_SCLFO</name>
<dbReference type="PROSITE" id="PS50920">
    <property type="entry name" value="SOLCAR"/>
    <property type="match status" value="3"/>
</dbReference>
<proteinExistence type="inferred from homology"/>
<keyword evidence="6" id="KW-0999">Mitochondrion inner membrane</keyword>
<evidence type="ECO:0000313" key="13">
    <source>
        <dbReference type="Proteomes" id="UP000694397"/>
    </source>
</evidence>
<feature type="repeat" description="Solcar" evidence="10">
    <location>
        <begin position="200"/>
        <end position="287"/>
    </location>
</feature>
<evidence type="ECO:0000256" key="4">
    <source>
        <dbReference type="ARBA" id="ARBA00022692"/>
    </source>
</evidence>
<dbReference type="GeneID" id="108941439"/>
<feature type="repeat" description="Solcar" evidence="10">
    <location>
        <begin position="96"/>
        <end position="191"/>
    </location>
</feature>
<dbReference type="PANTHER" id="PTHR45624">
    <property type="entry name" value="MITOCHONDRIAL BASIC AMINO ACIDS TRANSPORTER-RELATED"/>
    <property type="match status" value="1"/>
</dbReference>